<organism evidence="1 2">
    <name type="scientific">Arcicella rosea</name>
    <dbReference type="NCBI Taxonomy" id="502909"/>
    <lineage>
        <taxon>Bacteria</taxon>
        <taxon>Pseudomonadati</taxon>
        <taxon>Bacteroidota</taxon>
        <taxon>Cytophagia</taxon>
        <taxon>Cytophagales</taxon>
        <taxon>Flectobacillaceae</taxon>
        <taxon>Arcicella</taxon>
    </lineage>
</organism>
<dbReference type="Proteomes" id="UP000524404">
    <property type="component" value="Unassembled WGS sequence"/>
</dbReference>
<evidence type="ECO:0000313" key="2">
    <source>
        <dbReference type="Proteomes" id="UP000524404"/>
    </source>
</evidence>
<name>A0A841EUG4_9BACT</name>
<proteinExistence type="predicted"/>
<evidence type="ECO:0000313" key="1">
    <source>
        <dbReference type="EMBL" id="MBB6004703.1"/>
    </source>
</evidence>
<dbReference type="RefSeq" id="WP_184135875.1">
    <property type="nucleotide sequence ID" value="NZ_JACHKT010000028.1"/>
</dbReference>
<dbReference type="AlphaFoldDB" id="A0A841EUG4"/>
<reference evidence="1 2" key="1">
    <citation type="submission" date="2020-08" db="EMBL/GenBank/DDBJ databases">
        <title>Functional genomics of gut bacteria from endangered species of beetles.</title>
        <authorList>
            <person name="Carlos-Shanley C."/>
        </authorList>
    </citation>
    <scope>NUCLEOTIDE SEQUENCE [LARGE SCALE GENOMIC DNA]</scope>
    <source>
        <strain evidence="1 2">S00070</strain>
    </source>
</reference>
<keyword evidence="2" id="KW-1185">Reference proteome</keyword>
<dbReference type="EMBL" id="JACHKT010000028">
    <property type="protein sequence ID" value="MBB6004703.1"/>
    <property type="molecule type" value="Genomic_DNA"/>
</dbReference>
<sequence>MNQICRKPNEIIPFCEEWFAAGLNGFWGTLFPWLVSRPVHIDYPERYSEQYLQKNNVAWWLVGRPATGEKNVENVHKSTNTQKLSSNTVKLTINSV</sequence>
<comment type="caution">
    <text evidence="1">The sequence shown here is derived from an EMBL/GenBank/DDBJ whole genome shotgun (WGS) entry which is preliminary data.</text>
</comment>
<gene>
    <name evidence="1" type="ORF">HNP25_003373</name>
</gene>
<accession>A0A841EUG4</accession>
<protein>
    <submittedName>
        <fullName evidence="1">Uncharacterized protein</fullName>
    </submittedName>
</protein>